<protein>
    <submittedName>
        <fullName evidence="1">Uncharacterized protein</fullName>
    </submittedName>
</protein>
<organism evidence="1 2">
    <name type="scientific">Paludisphaera mucosa</name>
    <dbReference type="NCBI Taxonomy" id="3030827"/>
    <lineage>
        <taxon>Bacteria</taxon>
        <taxon>Pseudomonadati</taxon>
        <taxon>Planctomycetota</taxon>
        <taxon>Planctomycetia</taxon>
        <taxon>Isosphaerales</taxon>
        <taxon>Isosphaeraceae</taxon>
        <taxon>Paludisphaera</taxon>
    </lineage>
</organism>
<dbReference type="RefSeq" id="WP_277862745.1">
    <property type="nucleotide sequence ID" value="NZ_JARRAG010000002.1"/>
</dbReference>
<dbReference type="EMBL" id="JARRAG010000002">
    <property type="protein sequence ID" value="MDG3006448.1"/>
    <property type="molecule type" value="Genomic_DNA"/>
</dbReference>
<sequence>MPSDERQLAHAVRHIERIKEGTYPAVVGRDSNYRIVERDWKDMPEPSKLAILQDAVDWSGISNRDQGHILLSEIDPGKISDTQRNRLIDMAVSEDGYQEMLEEKAAAATGRGKDREKER</sequence>
<comment type="caution">
    <text evidence="1">The sequence shown here is derived from an EMBL/GenBank/DDBJ whole genome shotgun (WGS) entry which is preliminary data.</text>
</comment>
<reference evidence="1 2" key="1">
    <citation type="submission" date="2023-03" db="EMBL/GenBank/DDBJ databases">
        <title>Paludisphaera mucosa sp. nov. a novel planctomycete from northern fen.</title>
        <authorList>
            <person name="Ivanova A."/>
        </authorList>
    </citation>
    <scope>NUCLEOTIDE SEQUENCE [LARGE SCALE GENOMIC DNA]</scope>
    <source>
        <strain evidence="1 2">Pla2</strain>
    </source>
</reference>
<evidence type="ECO:0000313" key="2">
    <source>
        <dbReference type="Proteomes" id="UP001216907"/>
    </source>
</evidence>
<proteinExistence type="predicted"/>
<evidence type="ECO:0000313" key="1">
    <source>
        <dbReference type="EMBL" id="MDG3006448.1"/>
    </source>
</evidence>
<name>A0ABT6FGB2_9BACT</name>
<keyword evidence="2" id="KW-1185">Reference proteome</keyword>
<accession>A0ABT6FGB2</accession>
<gene>
    <name evidence="1" type="ORF">PZE19_21970</name>
</gene>
<dbReference type="Proteomes" id="UP001216907">
    <property type="component" value="Unassembled WGS sequence"/>
</dbReference>